<dbReference type="Proteomes" id="UP000596145">
    <property type="component" value="Chromosome"/>
</dbReference>
<protein>
    <submittedName>
        <fullName evidence="2">Uncharacterized protein</fullName>
    </submittedName>
</protein>
<reference evidence="2 3" key="1">
    <citation type="submission" date="2020-12" db="EMBL/GenBank/DDBJ databases">
        <title>FDA dAtabase for Regulatory Grade micrObial Sequences (FDA-ARGOS): Supporting development and validation of Infectious Disease Dx tests.</title>
        <authorList>
            <person name="Sproer C."/>
            <person name="Gronow S."/>
            <person name="Severitt S."/>
            <person name="Schroder I."/>
            <person name="Tallon L."/>
            <person name="Sadzewicz L."/>
            <person name="Zhao X."/>
            <person name="Boylan J."/>
            <person name="Ott S."/>
            <person name="Bowen H."/>
            <person name="Vavikolanu K."/>
            <person name="Mehta A."/>
            <person name="Aluvathingal J."/>
            <person name="Nadendla S."/>
            <person name="Lowell S."/>
            <person name="Myers T."/>
            <person name="Yan Y."/>
            <person name="Sichtig H."/>
        </authorList>
    </citation>
    <scope>NUCLEOTIDE SEQUENCE [LARGE SCALE GENOMIC DNA]</scope>
    <source>
        <strain evidence="2 3">FDAARGOS_1053</strain>
    </source>
</reference>
<gene>
    <name evidence="2" type="ORF">I6I10_02495</name>
</gene>
<organism evidence="2 3">
    <name type="scientific">Corynebacterium glucuronolyticum</name>
    <dbReference type="NCBI Taxonomy" id="39791"/>
    <lineage>
        <taxon>Bacteria</taxon>
        <taxon>Bacillati</taxon>
        <taxon>Actinomycetota</taxon>
        <taxon>Actinomycetes</taxon>
        <taxon>Mycobacteriales</taxon>
        <taxon>Corynebacteriaceae</taxon>
        <taxon>Corynebacterium</taxon>
    </lineage>
</organism>
<name>A0A7T4EG87_9CORY</name>
<dbReference type="EMBL" id="CP066007">
    <property type="protein sequence ID" value="QQB46821.1"/>
    <property type="molecule type" value="Genomic_DNA"/>
</dbReference>
<proteinExistence type="predicted"/>
<keyword evidence="1" id="KW-0812">Transmembrane</keyword>
<dbReference type="AlphaFoldDB" id="A0A7T4EG87"/>
<feature type="transmembrane region" description="Helical" evidence="1">
    <location>
        <begin position="12"/>
        <end position="35"/>
    </location>
</feature>
<evidence type="ECO:0000256" key="1">
    <source>
        <dbReference type="SAM" id="Phobius"/>
    </source>
</evidence>
<dbReference type="GeneID" id="92758818"/>
<accession>A0A7T4EG87</accession>
<keyword evidence="1" id="KW-1133">Transmembrane helix</keyword>
<dbReference type="RefSeq" id="WP_084037223.1">
    <property type="nucleotide sequence ID" value="NZ_CP066007.1"/>
</dbReference>
<keyword evidence="1" id="KW-0472">Membrane</keyword>
<evidence type="ECO:0000313" key="2">
    <source>
        <dbReference type="EMBL" id="QQB46821.1"/>
    </source>
</evidence>
<feature type="transmembrane region" description="Helical" evidence="1">
    <location>
        <begin position="160"/>
        <end position="181"/>
    </location>
</feature>
<evidence type="ECO:0000313" key="3">
    <source>
        <dbReference type="Proteomes" id="UP000596145"/>
    </source>
</evidence>
<sequence>MAEHYGDAAAHLLALCAVAVLGFLAVVTSGGTFRGGAKFVLLRVDPRVVFSRRRRAVFASHFLAILRSQETWISLLVSVALFIYLSISGLLPPVVAVEPLAFLGLYAFSSTSSIRRLPMLRLRPGTAYAVLVASVGALVVPCALFACVVDVLLGGAALPALFSALACLVSVPLFVTLGIVIPTQRDNPISVLVAVALCSSLFRFSTLGWLLLALFLVSFAVACGVINARSLSTR</sequence>
<feature type="transmembrane region" description="Helical" evidence="1">
    <location>
        <begin position="128"/>
        <end position="154"/>
    </location>
</feature>
<feature type="transmembrane region" description="Helical" evidence="1">
    <location>
        <begin position="210"/>
        <end position="228"/>
    </location>
</feature>